<organism evidence="1 2">
    <name type="scientific">Trametes sanguinea</name>
    <dbReference type="NCBI Taxonomy" id="158606"/>
    <lineage>
        <taxon>Eukaryota</taxon>
        <taxon>Fungi</taxon>
        <taxon>Dikarya</taxon>
        <taxon>Basidiomycota</taxon>
        <taxon>Agaricomycotina</taxon>
        <taxon>Agaricomycetes</taxon>
        <taxon>Polyporales</taxon>
        <taxon>Polyporaceae</taxon>
        <taxon>Trametes</taxon>
    </lineage>
</organism>
<proteinExistence type="predicted"/>
<gene>
    <name evidence="1" type="ORF">NUW54_g13530</name>
</gene>
<reference evidence="1" key="1">
    <citation type="submission" date="2022-08" db="EMBL/GenBank/DDBJ databases">
        <title>Genome Sequence of Pycnoporus sanguineus.</title>
        <authorList>
            <person name="Buettner E."/>
        </authorList>
    </citation>
    <scope>NUCLEOTIDE SEQUENCE</scope>
    <source>
        <strain evidence="1">CG-C14</strain>
    </source>
</reference>
<accession>A0ACC1MM54</accession>
<evidence type="ECO:0000313" key="2">
    <source>
        <dbReference type="Proteomes" id="UP001144978"/>
    </source>
</evidence>
<name>A0ACC1MM54_9APHY</name>
<keyword evidence="2" id="KW-1185">Reference proteome</keyword>
<dbReference type="Proteomes" id="UP001144978">
    <property type="component" value="Unassembled WGS sequence"/>
</dbReference>
<sequence length="283" mass="31183">MLLFWWDSTLTAFSFCSLNLVIVRTALPYGPYVNYHAVIPFIAVAACYGYLKQPMKAVNSPGKYPSHTVHVDDIAGAMWACAEWMAKIGRKEADAIAGEEIPFKNEKSKVDEVEGMVPHNQKVIAPLFNIEDDSKVTLVELGNVIASYFGTTFDFHNFMTNMAAKFRLEDVIEDINEVHVSTWTKMITTSNPPVPNTQFSSYMDVYCLKKRVVAFSADKIKNVVGYKLKRPHFNHETVGDGAGLVVERGRREEAARLGGSGGASALWLAAAYSASTLPCGEAA</sequence>
<evidence type="ECO:0000313" key="1">
    <source>
        <dbReference type="EMBL" id="KAJ2967346.1"/>
    </source>
</evidence>
<comment type="caution">
    <text evidence="1">The sequence shown here is derived from an EMBL/GenBank/DDBJ whole genome shotgun (WGS) entry which is preliminary data.</text>
</comment>
<protein>
    <submittedName>
        <fullName evidence="1">Uncharacterized protein</fullName>
    </submittedName>
</protein>
<dbReference type="EMBL" id="JANSHE010006345">
    <property type="protein sequence ID" value="KAJ2967346.1"/>
    <property type="molecule type" value="Genomic_DNA"/>
</dbReference>